<dbReference type="InterPro" id="IPR020476">
    <property type="entry name" value="Nudix_hydrolase"/>
</dbReference>
<dbReference type="InterPro" id="IPR015797">
    <property type="entry name" value="NUDIX_hydrolase-like_dom_sf"/>
</dbReference>
<gene>
    <name evidence="5" type="ORF">GCM10011578_005450</name>
</gene>
<evidence type="ECO:0000256" key="2">
    <source>
        <dbReference type="ARBA" id="ARBA00022801"/>
    </source>
</evidence>
<evidence type="ECO:0000313" key="6">
    <source>
        <dbReference type="Proteomes" id="UP000653411"/>
    </source>
</evidence>
<dbReference type="AlphaFoldDB" id="A0A917X8D0"/>
<dbReference type="Proteomes" id="UP000653411">
    <property type="component" value="Unassembled WGS sequence"/>
</dbReference>
<evidence type="ECO:0000259" key="4">
    <source>
        <dbReference type="PROSITE" id="PS51462"/>
    </source>
</evidence>
<dbReference type="PROSITE" id="PS51462">
    <property type="entry name" value="NUDIX"/>
    <property type="match status" value="1"/>
</dbReference>
<sequence length="173" mass="19348">MHERTAHEAHAEPAEAELVLRPTVRVLLLDEADRLLLFSSQDESDGHTFWYPVGGGVEDGETYEQAGTREVAEETGLTGLVPRTEVWRRRKTGSMGGVAYLFHERYYLARVPAFDISTDGFTENERTSIVGHHWWSLDELASTADRLIPDDLHPRLVDLLTDGAPAEPIDLAP</sequence>
<dbReference type="InterPro" id="IPR000086">
    <property type="entry name" value="NUDIX_hydrolase_dom"/>
</dbReference>
<organism evidence="5 6">
    <name type="scientific">Streptomyces fuscichromogenes</name>
    <dbReference type="NCBI Taxonomy" id="1324013"/>
    <lineage>
        <taxon>Bacteria</taxon>
        <taxon>Bacillati</taxon>
        <taxon>Actinomycetota</taxon>
        <taxon>Actinomycetes</taxon>
        <taxon>Kitasatosporales</taxon>
        <taxon>Streptomycetaceae</taxon>
        <taxon>Streptomyces</taxon>
    </lineage>
</organism>
<keyword evidence="6" id="KW-1185">Reference proteome</keyword>
<keyword evidence="3" id="KW-0460">Magnesium</keyword>
<evidence type="ECO:0000256" key="1">
    <source>
        <dbReference type="ARBA" id="ARBA00001946"/>
    </source>
</evidence>
<evidence type="ECO:0000256" key="3">
    <source>
        <dbReference type="ARBA" id="ARBA00022842"/>
    </source>
</evidence>
<accession>A0A917X8D0</accession>
<comment type="caution">
    <text evidence="5">The sequence shown here is derived from an EMBL/GenBank/DDBJ whole genome shotgun (WGS) entry which is preliminary data.</text>
</comment>
<feature type="domain" description="Nudix hydrolase" evidence="4">
    <location>
        <begin position="19"/>
        <end position="160"/>
    </location>
</feature>
<reference evidence="5" key="2">
    <citation type="submission" date="2020-09" db="EMBL/GenBank/DDBJ databases">
        <authorList>
            <person name="Sun Q."/>
            <person name="Zhou Y."/>
        </authorList>
    </citation>
    <scope>NUCLEOTIDE SEQUENCE</scope>
    <source>
        <strain evidence="5">CGMCC 4.7110</strain>
    </source>
</reference>
<dbReference type="CDD" id="cd04685">
    <property type="entry name" value="NUDIX_Hydrolase"/>
    <property type="match status" value="1"/>
</dbReference>
<dbReference type="PROSITE" id="PS00039">
    <property type="entry name" value="DEAD_ATP_HELICASE"/>
    <property type="match status" value="1"/>
</dbReference>
<comment type="cofactor">
    <cofactor evidence="1">
        <name>Mg(2+)</name>
        <dbReference type="ChEBI" id="CHEBI:18420"/>
    </cofactor>
</comment>
<proteinExistence type="predicted"/>
<protein>
    <recommendedName>
        <fullName evidence="4">Nudix hydrolase domain-containing protein</fullName>
    </recommendedName>
</protein>
<reference evidence="5" key="1">
    <citation type="journal article" date="2014" name="Int. J. Syst. Evol. Microbiol.">
        <title>Complete genome sequence of Corynebacterium casei LMG S-19264T (=DSM 44701T), isolated from a smear-ripened cheese.</title>
        <authorList>
            <consortium name="US DOE Joint Genome Institute (JGI-PGF)"/>
            <person name="Walter F."/>
            <person name="Albersmeier A."/>
            <person name="Kalinowski J."/>
            <person name="Ruckert C."/>
        </authorList>
    </citation>
    <scope>NUCLEOTIDE SEQUENCE</scope>
    <source>
        <strain evidence="5">CGMCC 4.7110</strain>
    </source>
</reference>
<keyword evidence="2" id="KW-0378">Hydrolase</keyword>
<dbReference type="EMBL" id="BMML01000001">
    <property type="protein sequence ID" value="GGM88787.1"/>
    <property type="molecule type" value="Genomic_DNA"/>
</dbReference>
<dbReference type="GO" id="GO:0016787">
    <property type="term" value="F:hydrolase activity"/>
    <property type="evidence" value="ECO:0007669"/>
    <property type="project" value="UniProtKB-KW"/>
</dbReference>
<dbReference type="PANTHER" id="PTHR43046:SF12">
    <property type="entry name" value="GDP-MANNOSE MANNOSYL HYDROLASE"/>
    <property type="match status" value="1"/>
</dbReference>
<dbReference type="SUPFAM" id="SSF55811">
    <property type="entry name" value="Nudix"/>
    <property type="match status" value="1"/>
</dbReference>
<dbReference type="InterPro" id="IPR000629">
    <property type="entry name" value="RNA-helicase_DEAD-box_CS"/>
</dbReference>
<dbReference type="Pfam" id="PF00293">
    <property type="entry name" value="NUDIX"/>
    <property type="match status" value="1"/>
</dbReference>
<dbReference type="PANTHER" id="PTHR43046">
    <property type="entry name" value="GDP-MANNOSE MANNOSYL HYDROLASE"/>
    <property type="match status" value="1"/>
</dbReference>
<dbReference type="PRINTS" id="PR00502">
    <property type="entry name" value="NUDIXFAMILY"/>
</dbReference>
<name>A0A917X8D0_9ACTN</name>
<evidence type="ECO:0000313" key="5">
    <source>
        <dbReference type="EMBL" id="GGM88787.1"/>
    </source>
</evidence>
<dbReference type="Gene3D" id="3.90.79.10">
    <property type="entry name" value="Nucleoside Triphosphate Pyrophosphohydrolase"/>
    <property type="match status" value="1"/>
</dbReference>
<dbReference type="RefSeq" id="WP_189260877.1">
    <property type="nucleotide sequence ID" value="NZ_BMML01000001.1"/>
</dbReference>